<dbReference type="InterPro" id="IPR010432">
    <property type="entry name" value="RDD"/>
</dbReference>
<evidence type="ECO:0000256" key="4">
    <source>
        <dbReference type="ARBA" id="ARBA00023136"/>
    </source>
</evidence>
<proteinExistence type="predicted"/>
<keyword evidence="9" id="KW-1185">Reference proteome</keyword>
<evidence type="ECO:0000313" key="9">
    <source>
        <dbReference type="Proteomes" id="UP000269708"/>
    </source>
</evidence>
<keyword evidence="3 6" id="KW-1133">Transmembrane helix</keyword>
<reference evidence="8 9" key="1">
    <citation type="submission" date="2018-11" db="EMBL/GenBank/DDBJ databases">
        <title>Genomic Encyclopedia of Type Strains, Phase IV (KMG-IV): sequencing the most valuable type-strain genomes for metagenomic binning, comparative biology and taxonomic classification.</title>
        <authorList>
            <person name="Goeker M."/>
        </authorList>
    </citation>
    <scope>NUCLEOTIDE SEQUENCE [LARGE SCALE GENOMIC DNA]</scope>
    <source>
        <strain evidence="8 9">DSM 25623</strain>
    </source>
</reference>
<keyword evidence="4 6" id="KW-0472">Membrane</keyword>
<gene>
    <name evidence="8" type="ORF">EDC50_1750</name>
</gene>
<name>A0A3N4VKX8_9GAMM</name>
<dbReference type="GO" id="GO:0016020">
    <property type="term" value="C:membrane"/>
    <property type="evidence" value="ECO:0007669"/>
    <property type="project" value="UniProtKB-SubCell"/>
</dbReference>
<evidence type="ECO:0000256" key="3">
    <source>
        <dbReference type="ARBA" id="ARBA00022989"/>
    </source>
</evidence>
<protein>
    <submittedName>
        <fullName evidence="8">Putative RDD family membrane protein YckC</fullName>
    </submittedName>
</protein>
<comment type="subcellular location">
    <subcellularLocation>
        <location evidence="1">Membrane</location>
        <topology evidence="1">Multi-pass membrane protein</topology>
    </subcellularLocation>
</comment>
<dbReference type="AlphaFoldDB" id="A0A3N4VKX8"/>
<feature type="domain" description="RDD" evidence="7">
    <location>
        <begin position="67"/>
        <end position="157"/>
    </location>
</feature>
<dbReference type="Proteomes" id="UP000269708">
    <property type="component" value="Unassembled WGS sequence"/>
</dbReference>
<comment type="caution">
    <text evidence="8">The sequence shown here is derived from an EMBL/GenBank/DDBJ whole genome shotgun (WGS) entry which is preliminary data.</text>
</comment>
<dbReference type="EMBL" id="RKQN01000002">
    <property type="protein sequence ID" value="RPE79921.1"/>
    <property type="molecule type" value="Genomic_DNA"/>
</dbReference>
<evidence type="ECO:0000259" key="7">
    <source>
        <dbReference type="Pfam" id="PF06271"/>
    </source>
</evidence>
<feature type="transmembrane region" description="Helical" evidence="6">
    <location>
        <begin position="57"/>
        <end position="86"/>
    </location>
</feature>
<keyword evidence="2 6" id="KW-0812">Transmembrane</keyword>
<evidence type="ECO:0000256" key="1">
    <source>
        <dbReference type="ARBA" id="ARBA00004141"/>
    </source>
</evidence>
<evidence type="ECO:0000313" key="8">
    <source>
        <dbReference type="EMBL" id="RPE79921.1"/>
    </source>
</evidence>
<sequence length="164" mass="17666">MDEFEFRNPYAAPAAPVQAPPRPRAEAATAADAAEAGEVPVRAGRLPRLLAQLADGAIALAALAPALLLLTLLALVALAIWQLVLLAREGQTLGKRWVGIRIVRSDYSRARLARIFWLRGVVPGVIGQIPYLGPAFGLANVLWIFGVERRCLHDYIADTLVVNA</sequence>
<feature type="region of interest" description="Disordered" evidence="5">
    <location>
        <begin position="1"/>
        <end position="24"/>
    </location>
</feature>
<dbReference type="RefSeq" id="WP_158635753.1">
    <property type="nucleotide sequence ID" value="NZ_RKQN01000002.1"/>
</dbReference>
<organism evidence="8 9">
    <name type="scientific">Vulcaniibacterium tengchongense</name>
    <dbReference type="NCBI Taxonomy" id="1273429"/>
    <lineage>
        <taxon>Bacteria</taxon>
        <taxon>Pseudomonadati</taxon>
        <taxon>Pseudomonadota</taxon>
        <taxon>Gammaproteobacteria</taxon>
        <taxon>Lysobacterales</taxon>
        <taxon>Lysobacteraceae</taxon>
        <taxon>Vulcaniibacterium</taxon>
    </lineage>
</organism>
<evidence type="ECO:0000256" key="2">
    <source>
        <dbReference type="ARBA" id="ARBA00022692"/>
    </source>
</evidence>
<evidence type="ECO:0000256" key="5">
    <source>
        <dbReference type="SAM" id="MobiDB-lite"/>
    </source>
</evidence>
<dbReference type="Pfam" id="PF06271">
    <property type="entry name" value="RDD"/>
    <property type="match status" value="1"/>
</dbReference>
<evidence type="ECO:0000256" key="6">
    <source>
        <dbReference type="SAM" id="Phobius"/>
    </source>
</evidence>
<accession>A0A3N4VKX8</accession>
<dbReference type="OrthoDB" id="8612316at2"/>